<dbReference type="Proteomes" id="UP001605036">
    <property type="component" value="Unassembled WGS sequence"/>
</dbReference>
<keyword evidence="2" id="KW-1185">Reference proteome</keyword>
<proteinExistence type="predicted"/>
<reference evidence="1 2" key="1">
    <citation type="submission" date="2024-09" db="EMBL/GenBank/DDBJ databases">
        <title>Chromosome-scale assembly of Riccia fluitans.</title>
        <authorList>
            <person name="Paukszto L."/>
            <person name="Sawicki J."/>
            <person name="Karawczyk K."/>
            <person name="Piernik-Szablinska J."/>
            <person name="Szczecinska M."/>
            <person name="Mazdziarz M."/>
        </authorList>
    </citation>
    <scope>NUCLEOTIDE SEQUENCE [LARGE SCALE GENOMIC DNA]</scope>
    <source>
        <strain evidence="1">Rf_01</strain>
        <tissue evidence="1">Aerial parts of the thallus</tissue>
    </source>
</reference>
<sequence length="102" mass="10880">MRVLREFILCRLYHQACVCALLPWGHLSSSPALPSSSASATTAPSVTARSDQGIWNEGFILGVQRQGIGLKGSWIAREQILLLILGGPLLSPEPLVEAGNGE</sequence>
<accession>A0ABD1ZN77</accession>
<comment type="caution">
    <text evidence="1">The sequence shown here is derived from an EMBL/GenBank/DDBJ whole genome shotgun (WGS) entry which is preliminary data.</text>
</comment>
<gene>
    <name evidence="1" type="ORF">R1flu_019687</name>
</gene>
<evidence type="ECO:0000313" key="2">
    <source>
        <dbReference type="Proteomes" id="UP001605036"/>
    </source>
</evidence>
<name>A0ABD1ZN77_9MARC</name>
<dbReference type="AlphaFoldDB" id="A0ABD1ZN77"/>
<protein>
    <recommendedName>
        <fullName evidence="3">Secreted protein</fullName>
    </recommendedName>
</protein>
<evidence type="ECO:0000313" key="1">
    <source>
        <dbReference type="EMBL" id="KAL2651559.1"/>
    </source>
</evidence>
<evidence type="ECO:0008006" key="3">
    <source>
        <dbReference type="Google" id="ProtNLM"/>
    </source>
</evidence>
<dbReference type="EMBL" id="JBHFFA010000001">
    <property type="protein sequence ID" value="KAL2651559.1"/>
    <property type="molecule type" value="Genomic_DNA"/>
</dbReference>
<organism evidence="1 2">
    <name type="scientific">Riccia fluitans</name>
    <dbReference type="NCBI Taxonomy" id="41844"/>
    <lineage>
        <taxon>Eukaryota</taxon>
        <taxon>Viridiplantae</taxon>
        <taxon>Streptophyta</taxon>
        <taxon>Embryophyta</taxon>
        <taxon>Marchantiophyta</taxon>
        <taxon>Marchantiopsida</taxon>
        <taxon>Marchantiidae</taxon>
        <taxon>Marchantiales</taxon>
        <taxon>Ricciaceae</taxon>
        <taxon>Riccia</taxon>
    </lineage>
</organism>